<evidence type="ECO:0008006" key="4">
    <source>
        <dbReference type="Google" id="ProtNLM"/>
    </source>
</evidence>
<evidence type="ECO:0000256" key="1">
    <source>
        <dbReference type="SAM" id="SignalP"/>
    </source>
</evidence>
<name>A0ABX7P790_9BACT</name>
<evidence type="ECO:0000313" key="2">
    <source>
        <dbReference type="EMBL" id="QSQ26311.1"/>
    </source>
</evidence>
<sequence>MRFRHVVAVAGLMQSGALLLPVFGASPAEACSPPPRLRHYFTFQDSLPGNGATDVPTDGALLLTSRAWESPNSYSDTGDSFASALSVTVKDAQTGEVVAGQLRTWLGDPYGLAWTPTSPLAPNRRYVVESTLDQEVQRPGEAQGPTALRQEFSTGARAAAPLEVLGSLQVRLETFERDKRDCTRGTCECAVVGREMATRAQITVPAVQGGAPVGGYHVELWVTDRTPYRFDTSTQEPHQVQWGVWGVDSTGAAAETSFAMPDNPYGVPYPPCFSWRVVDAAGHATEGEPVCLASFAAPPKEDGELIDDPDHIVDDTKENGLGCSLARSPEGSVGSALLGVLALMAAARRRRRIV</sequence>
<dbReference type="Proteomes" id="UP000662747">
    <property type="component" value="Chromosome"/>
</dbReference>
<accession>A0ABX7P790</accession>
<protein>
    <recommendedName>
        <fullName evidence="4">MYXO-CTERM domain-containing protein</fullName>
    </recommendedName>
</protein>
<dbReference type="EMBL" id="CP071090">
    <property type="protein sequence ID" value="QSQ26311.1"/>
    <property type="molecule type" value="Genomic_DNA"/>
</dbReference>
<organism evidence="2 3">
    <name type="scientific">Pyxidicoccus parkwayensis</name>
    <dbReference type="NCBI Taxonomy" id="2813578"/>
    <lineage>
        <taxon>Bacteria</taxon>
        <taxon>Pseudomonadati</taxon>
        <taxon>Myxococcota</taxon>
        <taxon>Myxococcia</taxon>
        <taxon>Myxococcales</taxon>
        <taxon>Cystobacterineae</taxon>
        <taxon>Myxococcaceae</taxon>
        <taxon>Pyxidicoccus</taxon>
    </lineage>
</organism>
<reference evidence="2 3" key="1">
    <citation type="submission" date="2021-02" db="EMBL/GenBank/DDBJ databases">
        <title>De Novo genome assembly of isolated myxobacteria.</title>
        <authorList>
            <person name="Stevens D.C."/>
        </authorList>
    </citation>
    <scope>NUCLEOTIDE SEQUENCE [LARGE SCALE GENOMIC DNA]</scope>
    <source>
        <strain evidence="3">SCPEA02</strain>
    </source>
</reference>
<feature type="chain" id="PRO_5046051846" description="MYXO-CTERM domain-containing protein" evidence="1">
    <location>
        <begin position="31"/>
        <end position="354"/>
    </location>
</feature>
<feature type="signal peptide" evidence="1">
    <location>
        <begin position="1"/>
        <end position="30"/>
    </location>
</feature>
<keyword evidence="1" id="KW-0732">Signal</keyword>
<dbReference type="RefSeq" id="WP_206727859.1">
    <property type="nucleotide sequence ID" value="NZ_CP071090.1"/>
</dbReference>
<gene>
    <name evidence="2" type="ORF">JY651_15845</name>
</gene>
<proteinExistence type="predicted"/>
<evidence type="ECO:0000313" key="3">
    <source>
        <dbReference type="Proteomes" id="UP000662747"/>
    </source>
</evidence>
<keyword evidence="3" id="KW-1185">Reference proteome</keyword>